<name>A0A1A9I6M2_9BACT</name>
<feature type="transmembrane region" description="Helical" evidence="1">
    <location>
        <begin position="55"/>
        <end position="74"/>
    </location>
</feature>
<evidence type="ECO:0000256" key="1">
    <source>
        <dbReference type="SAM" id="Phobius"/>
    </source>
</evidence>
<reference evidence="2 3" key="1">
    <citation type="submission" date="2016-05" db="EMBL/GenBank/DDBJ databases">
        <title>Niabella ginsenosidivorans BS26 whole genome sequencing.</title>
        <authorList>
            <person name="Im W.T."/>
            <person name="Siddiqi M.Z."/>
        </authorList>
    </citation>
    <scope>NUCLEOTIDE SEQUENCE [LARGE SCALE GENOMIC DNA]</scope>
    <source>
        <strain evidence="2 3">BS26</strain>
    </source>
</reference>
<dbReference type="AlphaFoldDB" id="A0A1A9I6M2"/>
<dbReference type="Proteomes" id="UP000077667">
    <property type="component" value="Chromosome"/>
</dbReference>
<dbReference type="EMBL" id="CP015772">
    <property type="protein sequence ID" value="ANH82302.1"/>
    <property type="molecule type" value="Genomic_DNA"/>
</dbReference>
<evidence type="ECO:0000313" key="3">
    <source>
        <dbReference type="Proteomes" id="UP000077667"/>
    </source>
</evidence>
<feature type="transmembrane region" description="Helical" evidence="1">
    <location>
        <begin position="117"/>
        <end position="143"/>
    </location>
</feature>
<keyword evidence="1" id="KW-0812">Transmembrane</keyword>
<keyword evidence="1" id="KW-1133">Transmembrane helix</keyword>
<keyword evidence="3" id="KW-1185">Reference proteome</keyword>
<keyword evidence="1" id="KW-0472">Membrane</keyword>
<organism evidence="2 3">
    <name type="scientific">Niabella ginsenosidivorans</name>
    <dbReference type="NCBI Taxonomy" id="1176587"/>
    <lineage>
        <taxon>Bacteria</taxon>
        <taxon>Pseudomonadati</taxon>
        <taxon>Bacteroidota</taxon>
        <taxon>Chitinophagia</taxon>
        <taxon>Chitinophagales</taxon>
        <taxon>Chitinophagaceae</taxon>
        <taxon>Niabella</taxon>
    </lineage>
</organism>
<dbReference type="OrthoDB" id="9832163at2"/>
<gene>
    <name evidence="2" type="ORF">A8C56_16235</name>
</gene>
<feature type="transmembrane region" description="Helical" evidence="1">
    <location>
        <begin position="20"/>
        <end position="43"/>
    </location>
</feature>
<dbReference type="RefSeq" id="WP_067758258.1">
    <property type="nucleotide sequence ID" value="NZ_CP015772.1"/>
</dbReference>
<accession>A0A1A9I6M2</accession>
<proteinExistence type="predicted"/>
<sequence length="152" mass="16902">MATITNTDTNAADSHPAPKASGYSLLATAISGVIAGSALIYLAYRVGPAPDIYPITYLICIFGYITGWIIAIISTPMNKYDETDLGKFTKLLGSFLTGYILSKCDKLLETILDTSNVFMTITGARLLLFSCCFGLTFILVFYYRRYKWRFNR</sequence>
<protein>
    <submittedName>
        <fullName evidence="2">Uncharacterized protein</fullName>
    </submittedName>
</protein>
<dbReference type="KEGG" id="nia:A8C56_16235"/>
<evidence type="ECO:0000313" key="2">
    <source>
        <dbReference type="EMBL" id="ANH82302.1"/>
    </source>
</evidence>